<organism evidence="14 15">
    <name type="scientific">Mixia osmundae (strain CBS 9802 / IAM 14324 / JCM 22182 / KY 12970)</name>
    <dbReference type="NCBI Taxonomy" id="764103"/>
    <lineage>
        <taxon>Eukaryota</taxon>
        <taxon>Fungi</taxon>
        <taxon>Dikarya</taxon>
        <taxon>Basidiomycota</taxon>
        <taxon>Pucciniomycotina</taxon>
        <taxon>Mixiomycetes</taxon>
        <taxon>Mixiales</taxon>
        <taxon>Mixiaceae</taxon>
        <taxon>Mixia</taxon>
    </lineage>
</organism>
<dbReference type="OrthoDB" id="1920692at2759"/>
<proteinExistence type="inferred from homology"/>
<dbReference type="InParanoid" id="G7DTF8"/>
<evidence type="ECO:0000256" key="6">
    <source>
        <dbReference type="ARBA" id="ARBA00022660"/>
    </source>
</evidence>
<evidence type="ECO:0000256" key="9">
    <source>
        <dbReference type="ARBA" id="ARBA00022982"/>
    </source>
</evidence>
<dbReference type="eggNOG" id="ENOG502S786">
    <property type="taxonomic scope" value="Eukaryota"/>
</dbReference>
<evidence type="ECO:0000256" key="11">
    <source>
        <dbReference type="ARBA" id="ARBA00023128"/>
    </source>
</evidence>
<protein>
    <recommendedName>
        <fullName evidence="4">NADH dehydrogenase [ubiquinone] 1 alpha subcomplex subunit 1</fullName>
    </recommendedName>
</protein>
<keyword evidence="12 13" id="KW-0472">Membrane</keyword>
<keyword evidence="9" id="KW-0249">Electron transport</keyword>
<accession>G7DTF8</accession>
<dbReference type="OMA" id="EVSNPWK"/>
<evidence type="ECO:0000313" key="15">
    <source>
        <dbReference type="Proteomes" id="UP000009131"/>
    </source>
</evidence>
<evidence type="ECO:0000256" key="7">
    <source>
        <dbReference type="ARBA" id="ARBA00022692"/>
    </source>
</evidence>
<reference evidence="14 15" key="1">
    <citation type="journal article" date="2011" name="J. Gen. Appl. Microbiol.">
        <title>Draft genome sequencing of the enigmatic basidiomycete Mixia osmundae.</title>
        <authorList>
            <person name="Nishida H."/>
            <person name="Nagatsuka Y."/>
            <person name="Sugiyama J."/>
        </authorList>
    </citation>
    <scope>NUCLEOTIDE SEQUENCE [LARGE SCALE GENOMIC DNA]</scope>
    <source>
        <strain evidence="15">CBS 9802 / IAM 14324 / JCM 22182 / KY 12970</strain>
    </source>
</reference>
<evidence type="ECO:0000313" key="14">
    <source>
        <dbReference type="EMBL" id="GAA93805.1"/>
    </source>
</evidence>
<comment type="subcellular location">
    <subcellularLocation>
        <location evidence="2">Mitochondrion inner membrane</location>
        <topology evidence="2">Single-pass membrane protein</topology>
        <orientation evidence="2">Matrix side</orientation>
    </subcellularLocation>
</comment>
<dbReference type="RefSeq" id="XP_014571427.1">
    <property type="nucleotide sequence ID" value="XM_014715941.1"/>
</dbReference>
<dbReference type="STRING" id="764103.G7DTF8"/>
<keyword evidence="8" id="KW-0999">Mitochondrion inner membrane</keyword>
<dbReference type="PANTHER" id="PTHR17098">
    <property type="entry name" value="NADH-UBIQUINONE OXIDOREDUCTASE MWFE SUBUNIT"/>
    <property type="match status" value="1"/>
</dbReference>
<evidence type="ECO:0000256" key="1">
    <source>
        <dbReference type="ARBA" id="ARBA00003195"/>
    </source>
</evidence>
<comment type="caution">
    <text evidence="14">The sequence shown here is derived from an EMBL/GenBank/DDBJ whole genome shotgun (WGS) entry which is preliminary data.</text>
</comment>
<keyword evidence="10 13" id="KW-1133">Transmembrane helix</keyword>
<feature type="transmembrane region" description="Helical" evidence="13">
    <location>
        <begin position="7"/>
        <end position="28"/>
    </location>
</feature>
<keyword evidence="5" id="KW-0813">Transport</keyword>
<keyword evidence="7 13" id="KW-0812">Transmembrane</keyword>
<evidence type="ECO:0000256" key="12">
    <source>
        <dbReference type="ARBA" id="ARBA00023136"/>
    </source>
</evidence>
<dbReference type="EMBL" id="BABT02000025">
    <property type="protein sequence ID" value="GAA93805.1"/>
    <property type="molecule type" value="Genomic_DNA"/>
</dbReference>
<dbReference type="InterPro" id="IPR017384">
    <property type="entry name" value="NADH_Ub_cplx-1_asu_su-1"/>
</dbReference>
<evidence type="ECO:0000256" key="3">
    <source>
        <dbReference type="ARBA" id="ARBA00009960"/>
    </source>
</evidence>
<evidence type="ECO:0000256" key="2">
    <source>
        <dbReference type="ARBA" id="ARBA00004298"/>
    </source>
</evidence>
<dbReference type="PANTHER" id="PTHR17098:SF2">
    <property type="entry name" value="NADH DEHYDROGENASE [UBIQUINONE] 1 ALPHA SUBCOMPLEX SUBUNIT 1"/>
    <property type="match status" value="1"/>
</dbReference>
<evidence type="ECO:0000256" key="4">
    <source>
        <dbReference type="ARBA" id="ARBA00016392"/>
    </source>
</evidence>
<gene>
    <name evidence="14" type="primary">Mo00451</name>
    <name evidence="14" type="ORF">E5Q_00451</name>
</gene>
<keyword evidence="11" id="KW-0496">Mitochondrion</keyword>
<dbReference type="AlphaFoldDB" id="G7DTF8"/>
<evidence type="ECO:0000256" key="8">
    <source>
        <dbReference type="ARBA" id="ARBA00022792"/>
    </source>
</evidence>
<dbReference type="Proteomes" id="UP000009131">
    <property type="component" value="Unassembled WGS sequence"/>
</dbReference>
<evidence type="ECO:0000256" key="10">
    <source>
        <dbReference type="ARBA" id="ARBA00022989"/>
    </source>
</evidence>
<keyword evidence="15" id="KW-1185">Reference proteome</keyword>
<name>G7DTF8_MIXOS</name>
<keyword evidence="6" id="KW-0679">Respiratory chain</keyword>
<dbReference type="Pfam" id="PF15879">
    <property type="entry name" value="MWFE"/>
    <property type="match status" value="1"/>
</dbReference>
<dbReference type="HOGENOM" id="CLU_132216_1_0_1"/>
<evidence type="ECO:0000256" key="5">
    <source>
        <dbReference type="ARBA" id="ARBA00022448"/>
    </source>
</evidence>
<comment type="function">
    <text evidence="1">Accessory subunit of the mitochondrial membrane respiratory chain NADH dehydrogenase (Complex I), that is believed not to be involved in catalysis. Complex I functions in the transfer of electrons from NADH to the respiratory chain. The immediate electron acceptor for the enzyme is believed to be ubiquinone.</text>
</comment>
<reference evidence="14 15" key="2">
    <citation type="journal article" date="2012" name="Open Biol.">
        <title>Characteristics of nucleosomes and linker DNA regions on the genome of the basidiomycete Mixia osmundae revealed by mono- and dinucleosome mapping.</title>
        <authorList>
            <person name="Nishida H."/>
            <person name="Kondo S."/>
            <person name="Matsumoto T."/>
            <person name="Suzuki Y."/>
            <person name="Yoshikawa H."/>
            <person name="Taylor T.D."/>
            <person name="Sugiyama J."/>
        </authorList>
    </citation>
    <scope>NUCLEOTIDE SEQUENCE [LARGE SCALE GENOMIC DNA]</scope>
    <source>
        <strain evidence="15">CBS 9802 / IAM 14324 / JCM 22182 / KY 12970</strain>
    </source>
</reference>
<sequence>MPVPWEALIPFGLLTTMFAITGTGFSAARRITNGGKPPRYKLDEWEEMMMARDERLTGKFRGQTIAPDAPPEFETNSVWQTEKINY</sequence>
<comment type="similarity">
    <text evidence="3">Belongs to the complex I NDUFA1 subunit family.</text>
</comment>
<evidence type="ECO:0000256" key="13">
    <source>
        <dbReference type="SAM" id="Phobius"/>
    </source>
</evidence>
<dbReference type="GO" id="GO:0005743">
    <property type="term" value="C:mitochondrial inner membrane"/>
    <property type="evidence" value="ECO:0007669"/>
    <property type="project" value="UniProtKB-SubCell"/>
</dbReference>